<keyword evidence="3" id="KW-1185">Reference proteome</keyword>
<evidence type="ECO:0000256" key="1">
    <source>
        <dbReference type="SAM" id="MobiDB-lite"/>
    </source>
</evidence>
<feature type="compositionally biased region" description="Basic and acidic residues" evidence="1">
    <location>
        <begin position="155"/>
        <end position="193"/>
    </location>
</feature>
<proteinExistence type="predicted"/>
<feature type="compositionally biased region" description="Low complexity" evidence="1">
    <location>
        <begin position="204"/>
        <end position="223"/>
    </location>
</feature>
<dbReference type="Proteomes" id="UP000887566">
    <property type="component" value="Unplaced"/>
</dbReference>
<dbReference type="PROSITE" id="PS50172">
    <property type="entry name" value="BRCT"/>
    <property type="match status" value="1"/>
</dbReference>
<protein>
    <submittedName>
        <fullName evidence="4">BRCT domain-containing protein</fullName>
    </submittedName>
</protein>
<dbReference type="Gene3D" id="3.40.50.10190">
    <property type="entry name" value="BRCT domain"/>
    <property type="match status" value="1"/>
</dbReference>
<evidence type="ECO:0000313" key="3">
    <source>
        <dbReference type="Proteomes" id="UP000887566"/>
    </source>
</evidence>
<feature type="domain" description="BRCT" evidence="2">
    <location>
        <begin position="428"/>
        <end position="531"/>
    </location>
</feature>
<organism evidence="3 4">
    <name type="scientific">Plectus sambesii</name>
    <dbReference type="NCBI Taxonomy" id="2011161"/>
    <lineage>
        <taxon>Eukaryota</taxon>
        <taxon>Metazoa</taxon>
        <taxon>Ecdysozoa</taxon>
        <taxon>Nematoda</taxon>
        <taxon>Chromadorea</taxon>
        <taxon>Plectida</taxon>
        <taxon>Plectina</taxon>
        <taxon>Plectoidea</taxon>
        <taxon>Plectidae</taxon>
        <taxon>Plectus</taxon>
    </lineage>
</organism>
<dbReference type="SUPFAM" id="SSF52113">
    <property type="entry name" value="BRCT domain"/>
    <property type="match status" value="1"/>
</dbReference>
<dbReference type="WBParaSite" id="PSAMB.scaffold5660size11166.g27060.t1">
    <property type="protein sequence ID" value="PSAMB.scaffold5660size11166.g27060.t1"/>
    <property type="gene ID" value="PSAMB.scaffold5660size11166.g27060"/>
</dbReference>
<feature type="region of interest" description="Disordered" evidence="1">
    <location>
        <begin position="41"/>
        <end position="235"/>
    </location>
</feature>
<feature type="region of interest" description="Disordered" evidence="1">
    <location>
        <begin position="364"/>
        <end position="394"/>
    </location>
</feature>
<evidence type="ECO:0000313" key="4">
    <source>
        <dbReference type="WBParaSite" id="PSAMB.scaffold5660size11166.g27060.t1"/>
    </source>
</evidence>
<sequence>MQFNSRALIKRPQAIKIALQSRTESDVRERAAVAEAEAERLRRLREAPNRQRSRRSRSSSTSSTASKSDHGGETSYCSRSGRSMKSIRSGTYHERDLRMQLVENRRRSRSRSRNRKRSRSKTRIRSRSRSKTRIRTRTRSRSKSRSRNRSRSRSRRDICDAKERKRSSSREGKEKLPSRPNQRDRSKESDRNAITRRKRDKRSSSPSTSTASPASSASSLSSTKEAKQPVKPVSTAPVVCKKETKQPAKAVSTAPVICKKVTDKSDSVCPYCKEDLRFALRLEIHKLWKHVEESYQELQLQDKFSGTKPEQLSLLGQILSTIGSNSSQLAPQAAFAEEGRQRDKIGEASVYLSAGSGSFVGKLEPQPSLIAPPAQTTYSSPVTKEDKSPARPGGVRELAEQVLESSKEEEGLFSSPPNAKFDSNLPGDHSSLFNGYTFFLKILDSAPSGTSAEQIMAKICDNGGRIVVRPWDLKPAFENVVLIVDNHVAPPVGFKDTFQEFALYNVDVLHIRWLHDCVAQGTLLRRTDYRFASYVSNA</sequence>
<dbReference type="InterPro" id="IPR001357">
    <property type="entry name" value="BRCT_dom"/>
</dbReference>
<feature type="compositionally biased region" description="Basic residues" evidence="1">
    <location>
        <begin position="106"/>
        <end position="154"/>
    </location>
</feature>
<name>A0A914WWE3_9BILA</name>
<dbReference type="InterPro" id="IPR036420">
    <property type="entry name" value="BRCT_dom_sf"/>
</dbReference>
<accession>A0A914WWE3</accession>
<evidence type="ECO:0000259" key="2">
    <source>
        <dbReference type="PROSITE" id="PS50172"/>
    </source>
</evidence>
<feature type="compositionally biased region" description="Polar residues" evidence="1">
    <location>
        <begin position="75"/>
        <end position="89"/>
    </location>
</feature>
<dbReference type="AlphaFoldDB" id="A0A914WWE3"/>
<reference evidence="4" key="1">
    <citation type="submission" date="2022-11" db="UniProtKB">
        <authorList>
            <consortium name="WormBaseParasite"/>
        </authorList>
    </citation>
    <scope>IDENTIFICATION</scope>
</reference>